<protein>
    <submittedName>
        <fullName evidence="3">Uncharacterized protein</fullName>
    </submittedName>
</protein>
<evidence type="ECO:0000313" key="4">
    <source>
        <dbReference type="Proteomes" id="UP001162972"/>
    </source>
</evidence>
<gene>
    <name evidence="3" type="ORF">OIU84_012580</name>
</gene>
<organism evidence="3 4">
    <name type="scientific">Salix udensis</name>
    <dbReference type="NCBI Taxonomy" id="889485"/>
    <lineage>
        <taxon>Eukaryota</taxon>
        <taxon>Viridiplantae</taxon>
        <taxon>Streptophyta</taxon>
        <taxon>Embryophyta</taxon>
        <taxon>Tracheophyta</taxon>
        <taxon>Spermatophyta</taxon>
        <taxon>Magnoliopsida</taxon>
        <taxon>eudicotyledons</taxon>
        <taxon>Gunneridae</taxon>
        <taxon>Pentapetalae</taxon>
        <taxon>rosids</taxon>
        <taxon>fabids</taxon>
        <taxon>Malpighiales</taxon>
        <taxon>Salicaceae</taxon>
        <taxon>Saliceae</taxon>
        <taxon>Salix</taxon>
    </lineage>
</organism>
<evidence type="ECO:0000313" key="3">
    <source>
        <dbReference type="EMBL" id="KAJ6404420.1"/>
    </source>
</evidence>
<keyword evidence="4" id="KW-1185">Reference proteome</keyword>
<proteinExistence type="predicted"/>
<feature type="region of interest" description="Disordered" evidence="1">
    <location>
        <begin position="103"/>
        <end position="143"/>
    </location>
</feature>
<dbReference type="Proteomes" id="UP001162972">
    <property type="component" value="Chromosome 2"/>
</dbReference>
<dbReference type="AlphaFoldDB" id="A0AAD6JGD3"/>
<comment type="caution">
    <text evidence="3">The sequence shown here is derived from an EMBL/GenBank/DDBJ whole genome shotgun (WGS) entry which is preliminary data.</text>
</comment>
<sequence length="143" mass="15409">MDMLNSLLLAANMRVALIGFRTCMMSKDSNKTSWRQDTEISGAKVSCWSGFAGNPYGSLATGFGVAAGFQQPVIYGRGPMPAGMHMVPMVLPDGRIGYVLQQPGVQMPQPRPRRVDRSNGPSGPGRAGSSGDDGNRGRRYRPY</sequence>
<feature type="signal peptide" evidence="2">
    <location>
        <begin position="1"/>
        <end position="18"/>
    </location>
</feature>
<dbReference type="EMBL" id="JAPFFJ010000017">
    <property type="protein sequence ID" value="KAJ6404420.1"/>
    <property type="molecule type" value="Genomic_DNA"/>
</dbReference>
<reference evidence="3 4" key="1">
    <citation type="journal article" date="2023" name="Int. J. Mol. Sci.">
        <title>De Novo Assembly and Annotation of 11 Diverse Shrub Willow (Salix) Genomes Reveals Novel Gene Organization in Sex-Linked Regions.</title>
        <authorList>
            <person name="Hyden B."/>
            <person name="Feng K."/>
            <person name="Yates T.B."/>
            <person name="Jawdy S."/>
            <person name="Cereghino C."/>
            <person name="Smart L.B."/>
            <person name="Muchero W."/>
        </authorList>
    </citation>
    <scope>NUCLEOTIDE SEQUENCE [LARGE SCALE GENOMIC DNA]</scope>
    <source>
        <tissue evidence="3">Shoot tip</tissue>
    </source>
</reference>
<evidence type="ECO:0000256" key="2">
    <source>
        <dbReference type="SAM" id="SignalP"/>
    </source>
</evidence>
<evidence type="ECO:0000256" key="1">
    <source>
        <dbReference type="SAM" id="MobiDB-lite"/>
    </source>
</evidence>
<accession>A0AAD6JGD3</accession>
<keyword evidence="2" id="KW-0732">Signal</keyword>
<feature type="chain" id="PRO_5042030639" evidence="2">
    <location>
        <begin position="19"/>
        <end position="143"/>
    </location>
</feature>
<name>A0AAD6JGD3_9ROSI</name>